<feature type="compositionally biased region" description="Pro residues" evidence="1">
    <location>
        <begin position="69"/>
        <end position="81"/>
    </location>
</feature>
<feature type="non-terminal residue" evidence="2">
    <location>
        <position position="205"/>
    </location>
</feature>
<feature type="region of interest" description="Disordered" evidence="1">
    <location>
        <begin position="116"/>
        <end position="156"/>
    </location>
</feature>
<gene>
    <name evidence="2" type="ORF">FN846DRAFT_999888</name>
</gene>
<feature type="region of interest" description="Disordered" evidence="1">
    <location>
        <begin position="1"/>
        <end position="93"/>
    </location>
</feature>
<accession>A0A5J5F5H8</accession>
<organism evidence="2 3">
    <name type="scientific">Sphaerosporella brunnea</name>
    <dbReference type="NCBI Taxonomy" id="1250544"/>
    <lineage>
        <taxon>Eukaryota</taxon>
        <taxon>Fungi</taxon>
        <taxon>Dikarya</taxon>
        <taxon>Ascomycota</taxon>
        <taxon>Pezizomycotina</taxon>
        <taxon>Pezizomycetes</taxon>
        <taxon>Pezizales</taxon>
        <taxon>Pyronemataceae</taxon>
        <taxon>Sphaerosporella</taxon>
    </lineage>
</organism>
<evidence type="ECO:0000313" key="3">
    <source>
        <dbReference type="Proteomes" id="UP000326924"/>
    </source>
</evidence>
<feature type="compositionally biased region" description="Low complexity" evidence="1">
    <location>
        <begin position="19"/>
        <end position="28"/>
    </location>
</feature>
<feature type="region of interest" description="Disordered" evidence="1">
    <location>
        <begin position="178"/>
        <end position="205"/>
    </location>
</feature>
<dbReference type="InParanoid" id="A0A5J5F5H8"/>
<feature type="compositionally biased region" description="Pro residues" evidence="1">
    <location>
        <begin position="43"/>
        <end position="57"/>
    </location>
</feature>
<evidence type="ECO:0000256" key="1">
    <source>
        <dbReference type="SAM" id="MobiDB-lite"/>
    </source>
</evidence>
<dbReference type="EMBL" id="VXIS01000033">
    <property type="protein sequence ID" value="KAA8911675.1"/>
    <property type="molecule type" value="Genomic_DNA"/>
</dbReference>
<evidence type="ECO:0000313" key="2">
    <source>
        <dbReference type="EMBL" id="KAA8911675.1"/>
    </source>
</evidence>
<protein>
    <submittedName>
        <fullName evidence="2">Uncharacterized protein</fullName>
    </submittedName>
</protein>
<feature type="compositionally biased region" description="Low complexity" evidence="1">
    <location>
        <begin position="82"/>
        <end position="91"/>
    </location>
</feature>
<comment type="caution">
    <text evidence="2">The sequence shown here is derived from an EMBL/GenBank/DDBJ whole genome shotgun (WGS) entry which is preliminary data.</text>
</comment>
<proteinExistence type="predicted"/>
<feature type="compositionally biased region" description="Basic and acidic residues" evidence="1">
    <location>
        <begin position="195"/>
        <end position="205"/>
    </location>
</feature>
<sequence length="205" mass="22508">QHHHHPQCPPTTVRRRRPVATTLPATRPQPSSPARDRTSAARPPDPLPRPSLLPPRLPKSRRETATRTSPPPPRRARPPPSRGSSSIRIGTWTGSSTIRSMMWRCSSRLRAARAARVSRVSTRPSEPMPSATWTTPSPATATSSIVSPSSRSTSLWSSPTRTTWRVLWTPAAAGSTSLPSLPVACPASSARRRRTELLGEKRRQH</sequence>
<dbReference type="AlphaFoldDB" id="A0A5J5F5H8"/>
<feature type="non-terminal residue" evidence="2">
    <location>
        <position position="1"/>
    </location>
</feature>
<reference evidence="2 3" key="1">
    <citation type="submission" date="2019-09" db="EMBL/GenBank/DDBJ databases">
        <title>Draft genome of the ectomycorrhizal ascomycete Sphaerosporella brunnea.</title>
        <authorList>
            <consortium name="DOE Joint Genome Institute"/>
            <person name="Benucci G.M."/>
            <person name="Marozzi G."/>
            <person name="Antonielli L."/>
            <person name="Sanchez S."/>
            <person name="Marco P."/>
            <person name="Wang X."/>
            <person name="Falini L.B."/>
            <person name="Barry K."/>
            <person name="Haridas S."/>
            <person name="Lipzen A."/>
            <person name="Labutti K."/>
            <person name="Grigoriev I.V."/>
            <person name="Murat C."/>
            <person name="Martin F."/>
            <person name="Albertini E."/>
            <person name="Donnini D."/>
            <person name="Bonito G."/>
        </authorList>
    </citation>
    <scope>NUCLEOTIDE SEQUENCE [LARGE SCALE GENOMIC DNA]</scope>
    <source>
        <strain evidence="2 3">Sb_GMNB300</strain>
    </source>
</reference>
<dbReference type="Proteomes" id="UP000326924">
    <property type="component" value="Unassembled WGS sequence"/>
</dbReference>
<keyword evidence="3" id="KW-1185">Reference proteome</keyword>
<name>A0A5J5F5H8_9PEZI</name>